<dbReference type="InterPro" id="IPR057670">
    <property type="entry name" value="SH3_retrovirus"/>
</dbReference>
<dbReference type="GO" id="GO:0015074">
    <property type="term" value="P:DNA integration"/>
    <property type="evidence" value="ECO:0007669"/>
    <property type="project" value="InterPro"/>
</dbReference>
<evidence type="ECO:0000256" key="1">
    <source>
        <dbReference type="SAM" id="MobiDB-lite"/>
    </source>
</evidence>
<proteinExistence type="predicted"/>
<name>A0AAW2RGG4_SESRA</name>
<dbReference type="PROSITE" id="PS50994">
    <property type="entry name" value="INTEGRASE"/>
    <property type="match status" value="1"/>
</dbReference>
<comment type="caution">
    <text evidence="3">The sequence shown here is derived from an EMBL/GenBank/DDBJ whole genome shotgun (WGS) entry which is preliminary data.</text>
</comment>
<feature type="domain" description="Integrase catalytic" evidence="2">
    <location>
        <begin position="1"/>
        <end position="177"/>
    </location>
</feature>
<dbReference type="InterPro" id="IPR036397">
    <property type="entry name" value="RNaseH_sf"/>
</dbReference>
<evidence type="ECO:0000313" key="3">
    <source>
        <dbReference type="EMBL" id="KAL0378676.1"/>
    </source>
</evidence>
<reference evidence="3" key="1">
    <citation type="submission" date="2020-06" db="EMBL/GenBank/DDBJ databases">
        <authorList>
            <person name="Li T."/>
            <person name="Hu X."/>
            <person name="Zhang T."/>
            <person name="Song X."/>
            <person name="Zhang H."/>
            <person name="Dai N."/>
            <person name="Sheng W."/>
            <person name="Hou X."/>
            <person name="Wei L."/>
        </authorList>
    </citation>
    <scope>NUCLEOTIDE SEQUENCE</scope>
    <source>
        <strain evidence="3">G02</strain>
        <tissue evidence="3">Leaf</tissue>
    </source>
</reference>
<dbReference type="SUPFAM" id="SSF53098">
    <property type="entry name" value="Ribonuclease H-like"/>
    <property type="match status" value="1"/>
</dbReference>
<dbReference type="Pfam" id="PF25597">
    <property type="entry name" value="SH3_retrovirus"/>
    <property type="match status" value="1"/>
</dbReference>
<dbReference type="EMBL" id="JACGWJ010000013">
    <property type="protein sequence ID" value="KAL0378676.1"/>
    <property type="molecule type" value="Genomic_DNA"/>
</dbReference>
<dbReference type="InterPro" id="IPR012337">
    <property type="entry name" value="RNaseH-like_sf"/>
</dbReference>
<accession>A0AAW2RGG4</accession>
<evidence type="ECO:0000259" key="2">
    <source>
        <dbReference type="PROSITE" id="PS50994"/>
    </source>
</evidence>
<feature type="region of interest" description="Disordered" evidence="1">
    <location>
        <begin position="253"/>
        <end position="272"/>
    </location>
</feature>
<dbReference type="Gene3D" id="3.30.420.10">
    <property type="entry name" value="Ribonuclease H-like superfamily/Ribonuclease H"/>
    <property type="match status" value="1"/>
</dbReference>
<organism evidence="3">
    <name type="scientific">Sesamum radiatum</name>
    <name type="common">Black benniseed</name>
    <dbReference type="NCBI Taxonomy" id="300843"/>
    <lineage>
        <taxon>Eukaryota</taxon>
        <taxon>Viridiplantae</taxon>
        <taxon>Streptophyta</taxon>
        <taxon>Embryophyta</taxon>
        <taxon>Tracheophyta</taxon>
        <taxon>Spermatophyta</taxon>
        <taxon>Magnoliopsida</taxon>
        <taxon>eudicotyledons</taxon>
        <taxon>Gunneridae</taxon>
        <taxon>Pentapetalae</taxon>
        <taxon>asterids</taxon>
        <taxon>lamiids</taxon>
        <taxon>Lamiales</taxon>
        <taxon>Pedaliaceae</taxon>
        <taxon>Sesamum</taxon>
    </lineage>
</organism>
<reference evidence="3" key="2">
    <citation type="journal article" date="2024" name="Plant">
        <title>Genomic evolution and insights into agronomic trait innovations of Sesamum species.</title>
        <authorList>
            <person name="Miao H."/>
            <person name="Wang L."/>
            <person name="Qu L."/>
            <person name="Liu H."/>
            <person name="Sun Y."/>
            <person name="Le M."/>
            <person name="Wang Q."/>
            <person name="Wei S."/>
            <person name="Zheng Y."/>
            <person name="Lin W."/>
            <person name="Duan Y."/>
            <person name="Cao H."/>
            <person name="Xiong S."/>
            <person name="Wang X."/>
            <person name="Wei L."/>
            <person name="Li C."/>
            <person name="Ma Q."/>
            <person name="Ju M."/>
            <person name="Zhao R."/>
            <person name="Li G."/>
            <person name="Mu C."/>
            <person name="Tian Q."/>
            <person name="Mei H."/>
            <person name="Zhang T."/>
            <person name="Gao T."/>
            <person name="Zhang H."/>
        </authorList>
    </citation>
    <scope>NUCLEOTIDE SEQUENCE</scope>
    <source>
        <strain evidence="3">G02</strain>
    </source>
</reference>
<dbReference type="Pfam" id="PF00665">
    <property type="entry name" value="rve"/>
    <property type="match status" value="1"/>
</dbReference>
<dbReference type="AlphaFoldDB" id="A0AAW2RGG4"/>
<dbReference type="GO" id="GO:0003676">
    <property type="term" value="F:nucleic acid binding"/>
    <property type="evidence" value="ECO:0007669"/>
    <property type="project" value="InterPro"/>
</dbReference>
<dbReference type="InterPro" id="IPR039537">
    <property type="entry name" value="Retrotran_Ty1/copia-like"/>
</dbReference>
<protein>
    <submittedName>
        <fullName evidence="3">Retrovirus-related Pol polyprotein from transposon TNT 1-94</fullName>
    </submittedName>
</protein>
<dbReference type="PANTHER" id="PTHR42648">
    <property type="entry name" value="TRANSPOSASE, PUTATIVE-RELATED"/>
    <property type="match status" value="1"/>
</dbReference>
<dbReference type="InterPro" id="IPR001584">
    <property type="entry name" value="Integrase_cat-core"/>
</dbReference>
<sequence>MTKKPFVGQNAIANDLLDFVHTDVCGPLSALTRGGFSYFITFIDDHSQYSYVYLMRYKSEAFGRFQEYRLKVDNQTGRKIKALRSDRGGEYLSGEFIDYLKQNGILSQWTPPGMSQLNGVAERRNRTLLDMVRSMMNFTKLPPSFWGYALEKATKLLNIVPSKTVPQMPYEIWHGKPASYKYLRVWGGPAYVKRLVGDKLDLKSSLCRFIEYPKETVGYYFYNLAEQKVFISRNAVFLKKGFPSDSRRDEVLIEESSEEPQHDSTTSFEPPVHIDSVPLLHRSTRESRVPERYGFVGLTCQTIQRRTEKRYRTSIRISGLRP</sequence>
<dbReference type="PANTHER" id="PTHR42648:SF27">
    <property type="entry name" value="RNA-DIRECTED DNA POLYMERASE"/>
    <property type="match status" value="1"/>
</dbReference>
<gene>
    <name evidence="3" type="ORF">Sradi_3173100</name>
</gene>